<sequence length="363" mass="40499">MLKQEVGGVLDHVSGIIGRGLVSRLSCCADVHKLCSSALEIVDSTLESTLVLETNNSLEPLGPQPRIHFEEITSFSLVIVLKYQDNSKEDIDGCRVWHRSAKVLNYPAEPTCHILRPNTRNLFSGLSPSTEYFFKVLPFGSTRGFGECEAKCSTGNLDRGSSQCSTQNSESMCVKEDVPQYQKKESNVQKPPRAIEYESPKGSTNSSENNESPERHYKRAKIARLDGASDNDESQLPPTSEIVPFTSSNSSPSEAPNKPDWLSSTPDSACKNHVERQYEYCVKVIRWLEHGGHMDKELRVKFLTWFSLKASAKDRRIVSAFVDVFISDPASLVAQLMDAFRDAVCSNEKVAPSKVVRCYSLWH</sequence>
<reference evidence="1" key="2">
    <citation type="submission" date="2025-09" db="UniProtKB">
        <authorList>
            <consortium name="EnsemblPlants"/>
        </authorList>
    </citation>
    <scope>IDENTIFICATION</scope>
</reference>
<name>A0ACD5ZVI6_AVESA</name>
<dbReference type="EnsemblPlants" id="AVESA.00010b.r2.7AG1240400.1">
    <property type="protein sequence ID" value="AVESA.00010b.r2.7AG1240400.1.CDS"/>
    <property type="gene ID" value="AVESA.00010b.r2.7AG1240400"/>
</dbReference>
<accession>A0ACD5ZVI6</accession>
<protein>
    <submittedName>
        <fullName evidence="1">Uncharacterized protein</fullName>
    </submittedName>
</protein>
<evidence type="ECO:0000313" key="1">
    <source>
        <dbReference type="EnsemblPlants" id="AVESA.00010b.r2.7AG1240400.1.CDS"/>
    </source>
</evidence>
<evidence type="ECO:0000313" key="2">
    <source>
        <dbReference type="Proteomes" id="UP001732700"/>
    </source>
</evidence>
<proteinExistence type="predicted"/>
<dbReference type="Proteomes" id="UP001732700">
    <property type="component" value="Chromosome 7A"/>
</dbReference>
<keyword evidence="2" id="KW-1185">Reference proteome</keyword>
<reference evidence="1" key="1">
    <citation type="submission" date="2021-05" db="EMBL/GenBank/DDBJ databases">
        <authorList>
            <person name="Scholz U."/>
            <person name="Mascher M."/>
            <person name="Fiebig A."/>
        </authorList>
    </citation>
    <scope>NUCLEOTIDE SEQUENCE [LARGE SCALE GENOMIC DNA]</scope>
</reference>
<organism evidence="1 2">
    <name type="scientific">Avena sativa</name>
    <name type="common">Oat</name>
    <dbReference type="NCBI Taxonomy" id="4498"/>
    <lineage>
        <taxon>Eukaryota</taxon>
        <taxon>Viridiplantae</taxon>
        <taxon>Streptophyta</taxon>
        <taxon>Embryophyta</taxon>
        <taxon>Tracheophyta</taxon>
        <taxon>Spermatophyta</taxon>
        <taxon>Magnoliopsida</taxon>
        <taxon>Liliopsida</taxon>
        <taxon>Poales</taxon>
        <taxon>Poaceae</taxon>
        <taxon>BOP clade</taxon>
        <taxon>Pooideae</taxon>
        <taxon>Poodae</taxon>
        <taxon>Poeae</taxon>
        <taxon>Poeae Chloroplast Group 1 (Aveneae type)</taxon>
        <taxon>Aveninae</taxon>
        <taxon>Avena</taxon>
    </lineage>
</organism>